<evidence type="ECO:0000313" key="2">
    <source>
        <dbReference type="Proteomes" id="UP000647172"/>
    </source>
</evidence>
<dbReference type="AlphaFoldDB" id="A0A919MVT6"/>
<protein>
    <submittedName>
        <fullName evidence="1">Uncharacterized protein</fullName>
    </submittedName>
</protein>
<name>A0A919MVT6_9ACTN</name>
<organism evidence="1 2">
    <name type="scientific">Actinoplanes nipponensis</name>
    <dbReference type="NCBI Taxonomy" id="135950"/>
    <lineage>
        <taxon>Bacteria</taxon>
        <taxon>Bacillati</taxon>
        <taxon>Actinomycetota</taxon>
        <taxon>Actinomycetes</taxon>
        <taxon>Micromonosporales</taxon>
        <taxon>Micromonosporaceae</taxon>
        <taxon>Actinoplanes</taxon>
    </lineage>
</organism>
<proteinExistence type="predicted"/>
<sequence>MSSPEMASTHPFPALVHDHALWATAQLLIVQHLAEPSGDRCANSACAAGYPCTPSRVGAMLAAASMAPFHQRMTALLDARSCAVPPPSIYGLAAPTRRTSAEQAKFSRLVAVGA</sequence>
<gene>
    <name evidence="1" type="ORF">Ani05nite_50340</name>
</gene>
<dbReference type="EMBL" id="BOMQ01000060">
    <property type="protein sequence ID" value="GIE51500.1"/>
    <property type="molecule type" value="Genomic_DNA"/>
</dbReference>
<keyword evidence="2" id="KW-1185">Reference proteome</keyword>
<evidence type="ECO:0000313" key="1">
    <source>
        <dbReference type="EMBL" id="GIE51500.1"/>
    </source>
</evidence>
<dbReference type="RefSeq" id="WP_344936417.1">
    <property type="nucleotide sequence ID" value="NZ_BAAAYJ010000099.1"/>
</dbReference>
<accession>A0A919MVT6</accession>
<dbReference type="Proteomes" id="UP000647172">
    <property type="component" value="Unassembled WGS sequence"/>
</dbReference>
<reference evidence="1" key="1">
    <citation type="submission" date="2021-01" db="EMBL/GenBank/DDBJ databases">
        <title>Whole genome shotgun sequence of Actinoplanes nipponensis NBRC 14063.</title>
        <authorList>
            <person name="Komaki H."/>
            <person name="Tamura T."/>
        </authorList>
    </citation>
    <scope>NUCLEOTIDE SEQUENCE</scope>
    <source>
        <strain evidence="1">NBRC 14063</strain>
    </source>
</reference>
<comment type="caution">
    <text evidence="1">The sequence shown here is derived from an EMBL/GenBank/DDBJ whole genome shotgun (WGS) entry which is preliminary data.</text>
</comment>